<gene>
    <name evidence="2" type="ORF">KTQ36_10205</name>
</gene>
<organism evidence="2 3">
    <name type="scientific">Sphingomicrobium clamense</name>
    <dbReference type="NCBI Taxonomy" id="2851013"/>
    <lineage>
        <taxon>Bacteria</taxon>
        <taxon>Pseudomonadati</taxon>
        <taxon>Pseudomonadota</taxon>
        <taxon>Alphaproteobacteria</taxon>
        <taxon>Sphingomonadales</taxon>
        <taxon>Sphingomonadaceae</taxon>
        <taxon>Sphingomicrobium</taxon>
    </lineage>
</organism>
<name>A0ABS6V7V2_9SPHN</name>
<dbReference type="PANTHER" id="PTHR33711">
    <property type="entry name" value="DIOXYGENASE, PUTATIVE (AFU_ORTHOLOGUE AFUA_2G02910)-RELATED"/>
    <property type="match status" value="1"/>
</dbReference>
<dbReference type="RefSeq" id="WP_218633552.1">
    <property type="nucleotide sequence ID" value="NZ_JAHVAH010000001.1"/>
</dbReference>
<keyword evidence="3" id="KW-1185">Reference proteome</keyword>
<dbReference type="Proteomes" id="UP000698028">
    <property type="component" value="Unassembled WGS sequence"/>
</dbReference>
<dbReference type="EMBL" id="JAHVAH010000001">
    <property type="protein sequence ID" value="MBW0145662.1"/>
    <property type="molecule type" value="Genomic_DNA"/>
</dbReference>
<reference evidence="2 3" key="1">
    <citation type="submission" date="2021-07" db="EMBL/GenBank/DDBJ databases">
        <title>The draft genome sequence of Sphingomicrobium sp. B8.</title>
        <authorList>
            <person name="Mu L."/>
        </authorList>
    </citation>
    <scope>NUCLEOTIDE SEQUENCE [LARGE SCALE GENOMIC DNA]</scope>
    <source>
        <strain evidence="2 3">B8</strain>
    </source>
</reference>
<comment type="caution">
    <text evidence="2">The sequence shown here is derived from an EMBL/GenBank/DDBJ whole genome shotgun (WGS) entry which is preliminary data.</text>
</comment>
<feature type="domain" description="Intradiol ring-cleavage dioxygenases" evidence="1">
    <location>
        <begin position="75"/>
        <end position="103"/>
    </location>
</feature>
<dbReference type="InterPro" id="IPR000627">
    <property type="entry name" value="Intradiol_dOase_C"/>
</dbReference>
<accession>A0ABS6V7V2</accession>
<evidence type="ECO:0000313" key="2">
    <source>
        <dbReference type="EMBL" id="MBW0145662.1"/>
    </source>
</evidence>
<dbReference type="PANTHER" id="PTHR33711:SF10">
    <property type="entry name" value="INTRADIOL RING-CLEAVAGE DIOXYGENASES DOMAIN-CONTAINING PROTEIN"/>
    <property type="match status" value="1"/>
</dbReference>
<dbReference type="InterPro" id="IPR050770">
    <property type="entry name" value="Intradiol_RC_Dioxygenase"/>
</dbReference>
<evidence type="ECO:0000313" key="3">
    <source>
        <dbReference type="Proteomes" id="UP000698028"/>
    </source>
</evidence>
<protein>
    <recommendedName>
        <fullName evidence="1">Intradiol ring-cleavage dioxygenases domain-containing protein</fullName>
    </recommendedName>
</protein>
<sequence length="212" mass="23562">MKTILSRRRMLAGGIGITVGAPLIAQDTVIDRMMKATPPQQLGPFYPVARPLDQDADLTQLDGHDERAEGPLLDVYGVVRDFDGTPVPGAKLDLWQANVHGRYMHGGDDREDLPLDPHFQGSAIVMTDDDGRYRFRTIKPGIYGVGTLVRPRHIHFTIDGKQSRLTTQMYFPGEKENANEDIKDDSLLVANRSDPLDGTVEALRWDVVLPFG</sequence>
<evidence type="ECO:0000259" key="1">
    <source>
        <dbReference type="PROSITE" id="PS00083"/>
    </source>
</evidence>
<dbReference type="Pfam" id="PF00775">
    <property type="entry name" value="Dioxygenase_C"/>
    <property type="match status" value="1"/>
</dbReference>
<dbReference type="PROSITE" id="PS00083">
    <property type="entry name" value="INTRADIOL_DIOXYGENAS"/>
    <property type="match status" value="1"/>
</dbReference>
<proteinExistence type="predicted"/>